<dbReference type="Proteomes" id="UP000324233">
    <property type="component" value="Chromosome"/>
</dbReference>
<dbReference type="RefSeq" id="WP_148595946.1">
    <property type="nucleotide sequence ID" value="NZ_CP042997.1"/>
</dbReference>
<protein>
    <submittedName>
        <fullName evidence="2">Uncharacterized protein</fullName>
    </submittedName>
</protein>
<dbReference type="KEGG" id="agv:OJF2_47960"/>
<sequence length="101" mass="10590">MLAAMAMLVGCVLRDATPLQAIGQAIMVPLGGLLAWEVYNRISGRRDGKVILLMAFTLPISRLVSGEAPSIGVTVFQLVFLAISAAVIGAINRNLESGPPD</sequence>
<evidence type="ECO:0000256" key="1">
    <source>
        <dbReference type="SAM" id="Phobius"/>
    </source>
</evidence>
<dbReference type="AlphaFoldDB" id="A0A5B9W6E2"/>
<evidence type="ECO:0000313" key="2">
    <source>
        <dbReference type="EMBL" id="QEH36236.1"/>
    </source>
</evidence>
<keyword evidence="3" id="KW-1185">Reference proteome</keyword>
<feature type="transmembrane region" description="Helical" evidence="1">
    <location>
        <begin position="71"/>
        <end position="91"/>
    </location>
</feature>
<name>A0A5B9W6E2_9BACT</name>
<dbReference type="EMBL" id="CP042997">
    <property type="protein sequence ID" value="QEH36236.1"/>
    <property type="molecule type" value="Genomic_DNA"/>
</dbReference>
<reference evidence="2 3" key="1">
    <citation type="submission" date="2019-08" db="EMBL/GenBank/DDBJ databases">
        <title>Deep-cultivation of Planctomycetes and their phenomic and genomic characterization uncovers novel biology.</title>
        <authorList>
            <person name="Wiegand S."/>
            <person name="Jogler M."/>
            <person name="Boedeker C."/>
            <person name="Pinto D."/>
            <person name="Vollmers J."/>
            <person name="Rivas-Marin E."/>
            <person name="Kohn T."/>
            <person name="Peeters S.H."/>
            <person name="Heuer A."/>
            <person name="Rast P."/>
            <person name="Oberbeckmann S."/>
            <person name="Bunk B."/>
            <person name="Jeske O."/>
            <person name="Meyerdierks A."/>
            <person name="Storesund J.E."/>
            <person name="Kallscheuer N."/>
            <person name="Luecker S."/>
            <person name="Lage O.M."/>
            <person name="Pohl T."/>
            <person name="Merkel B.J."/>
            <person name="Hornburger P."/>
            <person name="Mueller R.-W."/>
            <person name="Bruemmer F."/>
            <person name="Labrenz M."/>
            <person name="Spormann A.M."/>
            <person name="Op den Camp H."/>
            <person name="Overmann J."/>
            <person name="Amann R."/>
            <person name="Jetten M.S.M."/>
            <person name="Mascher T."/>
            <person name="Medema M.H."/>
            <person name="Devos D.P."/>
            <person name="Kaster A.-K."/>
            <person name="Ovreas L."/>
            <person name="Rohde M."/>
            <person name="Galperin M.Y."/>
            <person name="Jogler C."/>
        </authorList>
    </citation>
    <scope>NUCLEOTIDE SEQUENCE [LARGE SCALE GENOMIC DNA]</scope>
    <source>
        <strain evidence="2 3">OJF2</strain>
    </source>
</reference>
<organism evidence="2 3">
    <name type="scientific">Aquisphaera giovannonii</name>
    <dbReference type="NCBI Taxonomy" id="406548"/>
    <lineage>
        <taxon>Bacteria</taxon>
        <taxon>Pseudomonadati</taxon>
        <taxon>Planctomycetota</taxon>
        <taxon>Planctomycetia</taxon>
        <taxon>Isosphaerales</taxon>
        <taxon>Isosphaeraceae</taxon>
        <taxon>Aquisphaera</taxon>
    </lineage>
</organism>
<keyword evidence="1" id="KW-1133">Transmembrane helix</keyword>
<accession>A0A5B9W6E2</accession>
<keyword evidence="1" id="KW-0812">Transmembrane</keyword>
<proteinExistence type="predicted"/>
<keyword evidence="1" id="KW-0472">Membrane</keyword>
<gene>
    <name evidence="2" type="ORF">OJF2_47960</name>
</gene>
<evidence type="ECO:0000313" key="3">
    <source>
        <dbReference type="Proteomes" id="UP000324233"/>
    </source>
</evidence>